<dbReference type="AlphaFoldDB" id="A0A919VVI4"/>
<dbReference type="PANTHER" id="PTHR46268">
    <property type="entry name" value="STRESS RESPONSE PROTEIN NHAX"/>
    <property type="match status" value="1"/>
</dbReference>
<dbReference type="Gene3D" id="3.40.50.620">
    <property type="entry name" value="HUPs"/>
    <property type="match status" value="2"/>
</dbReference>
<organism evidence="3 4">
    <name type="scientific">Winogradskya consettensis</name>
    <dbReference type="NCBI Taxonomy" id="113560"/>
    <lineage>
        <taxon>Bacteria</taxon>
        <taxon>Bacillati</taxon>
        <taxon>Actinomycetota</taxon>
        <taxon>Actinomycetes</taxon>
        <taxon>Micromonosporales</taxon>
        <taxon>Micromonosporaceae</taxon>
        <taxon>Winogradskya</taxon>
    </lineage>
</organism>
<dbReference type="SUPFAM" id="SSF52402">
    <property type="entry name" value="Adenine nucleotide alpha hydrolases-like"/>
    <property type="match status" value="2"/>
</dbReference>
<protein>
    <submittedName>
        <fullName evidence="3">Universal stress protein</fullName>
    </submittedName>
</protein>
<dbReference type="EMBL" id="BOQP01000028">
    <property type="protein sequence ID" value="GIM76720.1"/>
    <property type="molecule type" value="Genomic_DNA"/>
</dbReference>
<dbReference type="PANTHER" id="PTHR46268:SF6">
    <property type="entry name" value="UNIVERSAL STRESS PROTEIN UP12"/>
    <property type="match status" value="1"/>
</dbReference>
<name>A0A919VVI4_9ACTN</name>
<dbReference type="InterPro" id="IPR014729">
    <property type="entry name" value="Rossmann-like_a/b/a_fold"/>
</dbReference>
<evidence type="ECO:0000313" key="3">
    <source>
        <dbReference type="EMBL" id="GIM76720.1"/>
    </source>
</evidence>
<evidence type="ECO:0000259" key="2">
    <source>
        <dbReference type="Pfam" id="PF00582"/>
    </source>
</evidence>
<sequence length="297" mass="31769">MVGVNGSRIGPALVDLAVTEAALYRAPLLITHVWPGRYAGAYRGHGAVPSRADAERLLELSAGRARQLAASVPVTTELLDGGAANQLAETSRRARLLVLGHRDEVYARPTWGSTTAYLAHQSRCPVMVYRGVVPVDGPVVVATSSRPEECDATLGYAFERAALVSAPLTAIHIWTRPGAADGIPPIVRPGAYAEERAVADQALAEVLAGWTARFPDVPVERLVVGDFDMALTIERALRRGRLMVAGIGQSGSFAELLCSAREARAVVRKTSPTVLVPRESARRGNPVVSLQYPRDRV</sequence>
<keyword evidence="4" id="KW-1185">Reference proteome</keyword>
<proteinExistence type="inferred from homology"/>
<comment type="caution">
    <text evidence="3">The sequence shown here is derived from an EMBL/GenBank/DDBJ whole genome shotgun (WGS) entry which is preliminary data.</text>
</comment>
<reference evidence="3" key="1">
    <citation type="submission" date="2021-03" db="EMBL/GenBank/DDBJ databases">
        <title>Whole genome shotgun sequence of Actinoplanes consettensis NBRC 14913.</title>
        <authorList>
            <person name="Komaki H."/>
            <person name="Tamura T."/>
        </authorList>
    </citation>
    <scope>NUCLEOTIDE SEQUENCE</scope>
    <source>
        <strain evidence="3">NBRC 14913</strain>
    </source>
</reference>
<evidence type="ECO:0000256" key="1">
    <source>
        <dbReference type="ARBA" id="ARBA00008791"/>
    </source>
</evidence>
<evidence type="ECO:0000313" key="4">
    <source>
        <dbReference type="Proteomes" id="UP000680865"/>
    </source>
</evidence>
<dbReference type="CDD" id="cd00293">
    <property type="entry name" value="USP-like"/>
    <property type="match status" value="1"/>
</dbReference>
<dbReference type="RefSeq" id="WP_212999811.1">
    <property type="nucleotide sequence ID" value="NZ_BOQP01000028.1"/>
</dbReference>
<dbReference type="Proteomes" id="UP000680865">
    <property type="component" value="Unassembled WGS sequence"/>
</dbReference>
<feature type="domain" description="UspA" evidence="2">
    <location>
        <begin position="1"/>
        <end position="130"/>
    </location>
</feature>
<gene>
    <name evidence="3" type="ORF">Aco04nite_51760</name>
</gene>
<dbReference type="Pfam" id="PF00582">
    <property type="entry name" value="Usp"/>
    <property type="match status" value="1"/>
</dbReference>
<dbReference type="InterPro" id="IPR006016">
    <property type="entry name" value="UspA"/>
</dbReference>
<comment type="similarity">
    <text evidence="1">Belongs to the universal stress protein A family.</text>
</comment>
<accession>A0A919VVI4</accession>